<dbReference type="GO" id="GO:0004252">
    <property type="term" value="F:serine-type endopeptidase activity"/>
    <property type="evidence" value="ECO:0007669"/>
    <property type="project" value="TreeGrafter"/>
</dbReference>
<evidence type="ECO:0000256" key="2">
    <source>
        <dbReference type="PROSITE-ProRule" id="PRU00059"/>
    </source>
</evidence>
<dbReference type="InterPro" id="IPR035914">
    <property type="entry name" value="Sperma_CUB_dom_sf"/>
</dbReference>
<organism evidence="4 5">
    <name type="scientific">Diploptera punctata</name>
    <name type="common">Pacific beetle cockroach</name>
    <dbReference type="NCBI Taxonomy" id="6984"/>
    <lineage>
        <taxon>Eukaryota</taxon>
        <taxon>Metazoa</taxon>
        <taxon>Ecdysozoa</taxon>
        <taxon>Arthropoda</taxon>
        <taxon>Hexapoda</taxon>
        <taxon>Insecta</taxon>
        <taxon>Pterygota</taxon>
        <taxon>Neoptera</taxon>
        <taxon>Polyneoptera</taxon>
        <taxon>Dictyoptera</taxon>
        <taxon>Blattodea</taxon>
        <taxon>Blaberoidea</taxon>
        <taxon>Blaberidae</taxon>
        <taxon>Diplopterinae</taxon>
        <taxon>Diploptera</taxon>
    </lineage>
</organism>
<dbReference type="EMBL" id="JASPKZ010001616">
    <property type="protein sequence ID" value="KAJ9597359.1"/>
    <property type="molecule type" value="Genomic_DNA"/>
</dbReference>
<sequence length="101" mass="11295">VQQVRTKSSASSGNKSISVKYVPFISSADLVETCSYDYLEILEIVPGSNSSSVPTRKLCGDWSSKLKLLRYVSRGPRLRLRFVSDYSHHYGGFKAKVSMEN</sequence>
<proteinExistence type="predicted"/>
<evidence type="ECO:0000313" key="5">
    <source>
        <dbReference type="Proteomes" id="UP001233999"/>
    </source>
</evidence>
<dbReference type="Pfam" id="PF00431">
    <property type="entry name" value="CUB"/>
    <property type="match status" value="1"/>
</dbReference>
<keyword evidence="5" id="KW-1185">Reference proteome</keyword>
<feature type="domain" description="CUB" evidence="3">
    <location>
        <begin position="1"/>
        <end position="100"/>
    </location>
</feature>
<reference evidence="4" key="1">
    <citation type="journal article" date="2023" name="IScience">
        <title>Live-bearing cockroach genome reveals convergent evolutionary mechanisms linked to viviparity in insects and beyond.</title>
        <authorList>
            <person name="Fouks B."/>
            <person name="Harrison M.C."/>
            <person name="Mikhailova A.A."/>
            <person name="Marchal E."/>
            <person name="English S."/>
            <person name="Carruthers M."/>
            <person name="Jennings E.C."/>
            <person name="Chiamaka E.L."/>
            <person name="Frigard R.A."/>
            <person name="Pippel M."/>
            <person name="Attardo G.M."/>
            <person name="Benoit J.B."/>
            <person name="Bornberg-Bauer E."/>
            <person name="Tobe S.S."/>
        </authorList>
    </citation>
    <scope>NUCLEOTIDE SEQUENCE</scope>
    <source>
        <strain evidence="4">Stay&amp;Tobe</strain>
    </source>
</reference>
<feature type="non-terminal residue" evidence="4">
    <location>
        <position position="101"/>
    </location>
</feature>
<dbReference type="PANTHER" id="PTHR24255:SF31">
    <property type="entry name" value="CUBILIN-LIKE PROTEIN"/>
    <property type="match status" value="1"/>
</dbReference>
<evidence type="ECO:0000313" key="4">
    <source>
        <dbReference type="EMBL" id="KAJ9597359.1"/>
    </source>
</evidence>
<keyword evidence="1" id="KW-1015">Disulfide bond</keyword>
<dbReference type="CDD" id="cd00041">
    <property type="entry name" value="CUB"/>
    <property type="match status" value="1"/>
</dbReference>
<dbReference type="Gene3D" id="2.60.120.290">
    <property type="entry name" value="Spermadhesin, CUB domain"/>
    <property type="match status" value="1"/>
</dbReference>
<gene>
    <name evidence="4" type="ORF">L9F63_011799</name>
</gene>
<feature type="non-terminal residue" evidence="4">
    <location>
        <position position="1"/>
    </location>
</feature>
<comment type="caution">
    <text evidence="4">The sequence shown here is derived from an EMBL/GenBank/DDBJ whole genome shotgun (WGS) entry which is preliminary data.</text>
</comment>
<evidence type="ECO:0000256" key="1">
    <source>
        <dbReference type="ARBA" id="ARBA00023157"/>
    </source>
</evidence>
<dbReference type="SUPFAM" id="SSF49854">
    <property type="entry name" value="Spermadhesin, CUB domain"/>
    <property type="match status" value="1"/>
</dbReference>
<dbReference type="Proteomes" id="UP001233999">
    <property type="component" value="Unassembled WGS sequence"/>
</dbReference>
<dbReference type="PROSITE" id="PS01180">
    <property type="entry name" value="CUB"/>
    <property type="match status" value="1"/>
</dbReference>
<dbReference type="GO" id="GO:0005615">
    <property type="term" value="C:extracellular space"/>
    <property type="evidence" value="ECO:0007669"/>
    <property type="project" value="TreeGrafter"/>
</dbReference>
<dbReference type="InterPro" id="IPR000859">
    <property type="entry name" value="CUB_dom"/>
</dbReference>
<accession>A0AAD8EPK8</accession>
<reference evidence="4" key="2">
    <citation type="submission" date="2023-05" db="EMBL/GenBank/DDBJ databases">
        <authorList>
            <person name="Fouks B."/>
        </authorList>
    </citation>
    <scope>NUCLEOTIDE SEQUENCE</scope>
    <source>
        <strain evidence="4">Stay&amp;Tobe</strain>
        <tissue evidence="4">Testes</tissue>
    </source>
</reference>
<dbReference type="PANTHER" id="PTHR24255">
    <property type="entry name" value="COMPLEMENT COMPONENT 1, S SUBCOMPONENT-RELATED"/>
    <property type="match status" value="1"/>
</dbReference>
<protein>
    <recommendedName>
        <fullName evidence="3">CUB domain-containing protein</fullName>
    </recommendedName>
</protein>
<dbReference type="AlphaFoldDB" id="A0AAD8EPK8"/>
<name>A0AAD8EPK8_DIPPU</name>
<evidence type="ECO:0000259" key="3">
    <source>
        <dbReference type="PROSITE" id="PS01180"/>
    </source>
</evidence>
<comment type="caution">
    <text evidence="2">Lacks conserved residue(s) required for the propagation of feature annotation.</text>
</comment>